<dbReference type="InterPro" id="IPR036071">
    <property type="entry name" value="AMMECR1_dom_sf"/>
</dbReference>
<dbReference type="InterPro" id="IPR027485">
    <property type="entry name" value="AMMECR1_N"/>
</dbReference>
<dbReference type="Proteomes" id="UP000002012">
    <property type="component" value="Chromosome"/>
</dbReference>
<dbReference type="NCBIfam" id="TIGR00296">
    <property type="entry name" value="TIGR00296 family protein"/>
    <property type="match status" value="1"/>
</dbReference>
<dbReference type="EMBL" id="CP001968">
    <property type="protein sequence ID" value="ADD68758.1"/>
    <property type="molecule type" value="Genomic_DNA"/>
</dbReference>
<dbReference type="RefSeq" id="WP_013011262.1">
    <property type="nucleotide sequence ID" value="NC_013943.1"/>
</dbReference>
<evidence type="ECO:0000259" key="1">
    <source>
        <dbReference type="PROSITE" id="PS51112"/>
    </source>
</evidence>
<dbReference type="Gene3D" id="3.30.1490.150">
    <property type="entry name" value="Hypothetical protein ph0010, domain 2"/>
    <property type="match status" value="1"/>
</dbReference>
<gene>
    <name evidence="2" type="ordered locus">Dacet_1995</name>
</gene>
<evidence type="ECO:0000313" key="2">
    <source>
        <dbReference type="EMBL" id="ADD68758.1"/>
    </source>
</evidence>
<proteinExistence type="predicted"/>
<dbReference type="PANTHER" id="PTHR13016:SF0">
    <property type="entry name" value="AMME SYNDROME CANDIDATE GENE 1 PROTEIN"/>
    <property type="match status" value="1"/>
</dbReference>
<dbReference type="InterPro" id="IPR023473">
    <property type="entry name" value="AMMECR1"/>
</dbReference>
<dbReference type="eggNOG" id="COG2078">
    <property type="taxonomic scope" value="Bacteria"/>
</dbReference>
<dbReference type="PaxDb" id="522772-Dacet_1995"/>
<dbReference type="Pfam" id="PF01871">
    <property type="entry name" value="AMMECR1"/>
    <property type="match status" value="1"/>
</dbReference>
<dbReference type="InterPro" id="IPR027623">
    <property type="entry name" value="AmmeMemoSam_A"/>
</dbReference>
<dbReference type="Gene3D" id="3.30.700.20">
    <property type="entry name" value="Hypothetical protein ph0010, domain 1"/>
    <property type="match status" value="1"/>
</dbReference>
<dbReference type="PROSITE" id="PS51112">
    <property type="entry name" value="AMMECR1"/>
    <property type="match status" value="1"/>
</dbReference>
<dbReference type="SUPFAM" id="SSF143447">
    <property type="entry name" value="AMMECR1-like"/>
    <property type="match status" value="1"/>
</dbReference>
<keyword evidence="3" id="KW-1185">Reference proteome</keyword>
<dbReference type="AlphaFoldDB" id="D4H1J8"/>
<organism evidence="2 3">
    <name type="scientific">Denitrovibrio acetiphilus (strain DSM 12809 / NBRC 114555 / N2460)</name>
    <dbReference type="NCBI Taxonomy" id="522772"/>
    <lineage>
        <taxon>Bacteria</taxon>
        <taxon>Pseudomonadati</taxon>
        <taxon>Deferribacterota</taxon>
        <taxon>Deferribacteres</taxon>
        <taxon>Deferribacterales</taxon>
        <taxon>Geovibrionaceae</taxon>
        <taxon>Denitrovibrio</taxon>
    </lineage>
</organism>
<dbReference type="HOGENOM" id="CLU_095686_1_1_0"/>
<dbReference type="KEGG" id="dap:Dacet_1995"/>
<name>D4H1J8_DENA2</name>
<dbReference type="STRING" id="522772.Dacet_1995"/>
<dbReference type="InterPro" id="IPR002733">
    <property type="entry name" value="AMMECR1_domain"/>
</dbReference>
<accession>D4H1J8</accession>
<reference evidence="2 3" key="1">
    <citation type="journal article" date="2010" name="Stand. Genomic Sci.">
        <title>Complete genome sequence of Denitrovibrio acetiphilus type strain (N2460).</title>
        <authorList>
            <person name="Kiss H."/>
            <person name="Lang E."/>
            <person name="Lapidus A."/>
            <person name="Copeland A."/>
            <person name="Nolan M."/>
            <person name="Glavina Del Rio T."/>
            <person name="Chen F."/>
            <person name="Lucas S."/>
            <person name="Tice H."/>
            <person name="Cheng J.F."/>
            <person name="Han C."/>
            <person name="Goodwin L."/>
            <person name="Pitluck S."/>
            <person name="Liolios K."/>
            <person name="Pati A."/>
            <person name="Ivanova N."/>
            <person name="Mavromatis K."/>
            <person name="Chen A."/>
            <person name="Palaniappan K."/>
            <person name="Land M."/>
            <person name="Hauser L."/>
            <person name="Chang Y.J."/>
            <person name="Jeffries C.D."/>
            <person name="Detter J.C."/>
            <person name="Brettin T."/>
            <person name="Spring S."/>
            <person name="Rohde M."/>
            <person name="Goker M."/>
            <person name="Woyke T."/>
            <person name="Bristow J."/>
            <person name="Eisen J.A."/>
            <person name="Markowitz V."/>
            <person name="Hugenholtz P."/>
            <person name="Kyrpides N.C."/>
            <person name="Klenk H.P."/>
        </authorList>
    </citation>
    <scope>NUCLEOTIDE SEQUENCE [LARGE SCALE GENOMIC DNA]</scope>
    <source>
        <strain evidence="3">DSM 12809 / NBRC 114555 / N2460</strain>
    </source>
</reference>
<feature type="domain" description="AMMECR1" evidence="1">
    <location>
        <begin position="8"/>
        <end position="184"/>
    </location>
</feature>
<dbReference type="NCBIfam" id="TIGR04335">
    <property type="entry name" value="AmmeMemoSam_A"/>
    <property type="match status" value="1"/>
</dbReference>
<dbReference type="OrthoDB" id="9782820at2"/>
<dbReference type="PANTHER" id="PTHR13016">
    <property type="entry name" value="AMMECR1 HOMOLOG"/>
    <property type="match status" value="1"/>
</dbReference>
<protein>
    <submittedName>
        <fullName evidence="2">AMMECR1 domain protein</fullName>
    </submittedName>
</protein>
<dbReference type="InParanoid" id="D4H1J8"/>
<evidence type="ECO:0000313" key="3">
    <source>
        <dbReference type="Proteomes" id="UP000002012"/>
    </source>
</evidence>
<sequence length="184" mass="20447">MKFEIGREARALLLKTARESIRSYQQGAAYEPEEIPKELNFESGCFVSLNIRGRLRGCIGNFRSDLNIVKNVSEMACKAAFADPRFGPLSVDELCICNIEISILSPMVKASAEEITVGRDGIYILKGLSRGVLLPQVAVENGWDRETFLNQTCVKAGLPEDAWKEADTEILSFEALVFNENNLI</sequence>